<keyword evidence="2" id="KW-1185">Reference proteome</keyword>
<sequence length="91" mass="9993">MPWTVIAAYRDTLVCFINVKETFATLRKNTLIATACEVFSYLEGSQEPDVSCSNSWLKVSAVSENQLGEMKTSCSQLPIPDTDGKSKTSLP</sequence>
<evidence type="ECO:0000313" key="2">
    <source>
        <dbReference type="Proteomes" id="UP000828390"/>
    </source>
</evidence>
<reference evidence="1" key="2">
    <citation type="submission" date="2020-11" db="EMBL/GenBank/DDBJ databases">
        <authorList>
            <person name="McCartney M.A."/>
            <person name="Auch B."/>
            <person name="Kono T."/>
            <person name="Mallez S."/>
            <person name="Becker A."/>
            <person name="Gohl D.M."/>
            <person name="Silverstein K.A.T."/>
            <person name="Koren S."/>
            <person name="Bechman K.B."/>
            <person name="Herman A."/>
            <person name="Abrahante J.E."/>
            <person name="Garbe J."/>
        </authorList>
    </citation>
    <scope>NUCLEOTIDE SEQUENCE</scope>
    <source>
        <strain evidence="1">Duluth1</strain>
        <tissue evidence="1">Whole animal</tissue>
    </source>
</reference>
<dbReference type="EMBL" id="JAIWYP010000001">
    <property type="protein sequence ID" value="KAH3886957.1"/>
    <property type="molecule type" value="Genomic_DNA"/>
</dbReference>
<accession>A0A9D4MZP0</accession>
<dbReference type="Proteomes" id="UP000828390">
    <property type="component" value="Unassembled WGS sequence"/>
</dbReference>
<dbReference type="AlphaFoldDB" id="A0A9D4MZP0"/>
<reference evidence="1" key="1">
    <citation type="journal article" date="2019" name="bioRxiv">
        <title>The Genome of the Zebra Mussel, Dreissena polymorpha: A Resource for Invasive Species Research.</title>
        <authorList>
            <person name="McCartney M.A."/>
            <person name="Auch B."/>
            <person name="Kono T."/>
            <person name="Mallez S."/>
            <person name="Zhang Y."/>
            <person name="Obille A."/>
            <person name="Becker A."/>
            <person name="Abrahante J.E."/>
            <person name="Garbe J."/>
            <person name="Badalamenti J.P."/>
            <person name="Herman A."/>
            <person name="Mangelson H."/>
            <person name="Liachko I."/>
            <person name="Sullivan S."/>
            <person name="Sone E.D."/>
            <person name="Koren S."/>
            <person name="Silverstein K.A.T."/>
            <person name="Beckman K.B."/>
            <person name="Gohl D.M."/>
        </authorList>
    </citation>
    <scope>NUCLEOTIDE SEQUENCE</scope>
    <source>
        <strain evidence="1">Duluth1</strain>
        <tissue evidence="1">Whole animal</tissue>
    </source>
</reference>
<name>A0A9D4MZP0_DREPO</name>
<gene>
    <name evidence="1" type="ORF">DPMN_010970</name>
</gene>
<organism evidence="1 2">
    <name type="scientific">Dreissena polymorpha</name>
    <name type="common">Zebra mussel</name>
    <name type="synonym">Mytilus polymorpha</name>
    <dbReference type="NCBI Taxonomy" id="45954"/>
    <lineage>
        <taxon>Eukaryota</taxon>
        <taxon>Metazoa</taxon>
        <taxon>Spiralia</taxon>
        <taxon>Lophotrochozoa</taxon>
        <taxon>Mollusca</taxon>
        <taxon>Bivalvia</taxon>
        <taxon>Autobranchia</taxon>
        <taxon>Heteroconchia</taxon>
        <taxon>Euheterodonta</taxon>
        <taxon>Imparidentia</taxon>
        <taxon>Neoheterodontei</taxon>
        <taxon>Myida</taxon>
        <taxon>Dreissenoidea</taxon>
        <taxon>Dreissenidae</taxon>
        <taxon>Dreissena</taxon>
    </lineage>
</organism>
<comment type="caution">
    <text evidence="1">The sequence shown here is derived from an EMBL/GenBank/DDBJ whole genome shotgun (WGS) entry which is preliminary data.</text>
</comment>
<protein>
    <submittedName>
        <fullName evidence="1">Uncharacterized protein</fullName>
    </submittedName>
</protein>
<proteinExistence type="predicted"/>
<evidence type="ECO:0000313" key="1">
    <source>
        <dbReference type="EMBL" id="KAH3886957.1"/>
    </source>
</evidence>